<dbReference type="Gene3D" id="1.20.1280.50">
    <property type="match status" value="1"/>
</dbReference>
<evidence type="ECO:0000313" key="3">
    <source>
        <dbReference type="Proteomes" id="UP001632038"/>
    </source>
</evidence>
<reference evidence="3" key="1">
    <citation type="journal article" date="2024" name="IScience">
        <title>Strigolactones Initiate the Formation of Haustorium-like Structures in Castilleja.</title>
        <authorList>
            <person name="Buerger M."/>
            <person name="Peterson D."/>
            <person name="Chory J."/>
        </authorList>
    </citation>
    <scope>NUCLEOTIDE SEQUENCE [LARGE SCALE GENOMIC DNA]</scope>
</reference>
<dbReference type="AlphaFoldDB" id="A0ABD3CJ10"/>
<dbReference type="Proteomes" id="UP001632038">
    <property type="component" value="Unassembled WGS sequence"/>
</dbReference>
<gene>
    <name evidence="2" type="ORF">CASFOL_026481</name>
</gene>
<organism evidence="2 3">
    <name type="scientific">Castilleja foliolosa</name>
    <dbReference type="NCBI Taxonomy" id="1961234"/>
    <lineage>
        <taxon>Eukaryota</taxon>
        <taxon>Viridiplantae</taxon>
        <taxon>Streptophyta</taxon>
        <taxon>Embryophyta</taxon>
        <taxon>Tracheophyta</taxon>
        <taxon>Spermatophyta</taxon>
        <taxon>Magnoliopsida</taxon>
        <taxon>eudicotyledons</taxon>
        <taxon>Gunneridae</taxon>
        <taxon>Pentapetalae</taxon>
        <taxon>asterids</taxon>
        <taxon>lamiids</taxon>
        <taxon>Lamiales</taxon>
        <taxon>Orobanchaceae</taxon>
        <taxon>Pedicularideae</taxon>
        <taxon>Castillejinae</taxon>
        <taxon>Castilleja</taxon>
    </lineage>
</organism>
<dbReference type="SUPFAM" id="SSF81383">
    <property type="entry name" value="F-box domain"/>
    <property type="match status" value="1"/>
</dbReference>
<dbReference type="InterPro" id="IPR050796">
    <property type="entry name" value="SCF_F-box_component"/>
</dbReference>
<protein>
    <recommendedName>
        <fullName evidence="1">F-box domain-containing protein</fullName>
    </recommendedName>
</protein>
<dbReference type="PANTHER" id="PTHR31672">
    <property type="entry name" value="BNACNNG10540D PROTEIN"/>
    <property type="match status" value="1"/>
</dbReference>
<dbReference type="EMBL" id="JAVIJP010000034">
    <property type="protein sequence ID" value="KAL3629259.1"/>
    <property type="molecule type" value="Genomic_DNA"/>
</dbReference>
<feature type="domain" description="F-box" evidence="1">
    <location>
        <begin position="62"/>
        <end position="110"/>
    </location>
</feature>
<comment type="caution">
    <text evidence="2">The sequence shown here is derived from an EMBL/GenBank/DDBJ whole genome shotgun (WGS) entry which is preliminary data.</text>
</comment>
<accession>A0ABD3CJ10</accession>
<dbReference type="PANTHER" id="PTHR31672:SF11">
    <property type="entry name" value="F-BOX PROTEIN CPR1-LIKE ISOFORM X2"/>
    <property type="match status" value="1"/>
</dbReference>
<dbReference type="InterPro" id="IPR001810">
    <property type="entry name" value="F-box_dom"/>
</dbReference>
<dbReference type="InterPro" id="IPR036047">
    <property type="entry name" value="F-box-like_dom_sf"/>
</dbReference>
<evidence type="ECO:0000259" key="1">
    <source>
        <dbReference type="PROSITE" id="PS50181"/>
    </source>
</evidence>
<dbReference type="Pfam" id="PF12937">
    <property type="entry name" value="F-box-like"/>
    <property type="match status" value="1"/>
</dbReference>
<sequence length="197" mass="22476">MLKLIEGTKEAESAYSAKLDIENIFMINGYDGPKLITVEQYLKAKLPEVVGVNLRSCKRKSLTDIESLPDELLVEVLVRLRDQDIYDSASLVCRKWYHMIHTRTFIYAHLQRSTYGLLFLSTFGRMGNSIFIALGESGRVEISEENRYNKLIRIPVQTSCNGLSLEYQKGSKYNLYVKNPATKQILALPQLGMKYLG</sequence>
<proteinExistence type="predicted"/>
<name>A0ABD3CJ10_9LAMI</name>
<keyword evidence="3" id="KW-1185">Reference proteome</keyword>
<dbReference type="PROSITE" id="PS50181">
    <property type="entry name" value="FBOX"/>
    <property type="match status" value="1"/>
</dbReference>
<evidence type="ECO:0000313" key="2">
    <source>
        <dbReference type="EMBL" id="KAL3629259.1"/>
    </source>
</evidence>